<name>A0A5K1V681_ENTHI</name>
<feature type="transmembrane region" description="Helical" evidence="10">
    <location>
        <begin position="498"/>
        <end position="517"/>
    </location>
</feature>
<dbReference type="PRINTS" id="PR00762">
    <property type="entry name" value="CLCHANNEL"/>
</dbReference>
<feature type="transmembrane region" description="Helical" evidence="10">
    <location>
        <begin position="356"/>
        <end position="373"/>
    </location>
</feature>
<feature type="region of interest" description="Disordered" evidence="9">
    <location>
        <begin position="1"/>
        <end position="30"/>
    </location>
</feature>
<feature type="transmembrane region" description="Helical" evidence="10">
    <location>
        <begin position="206"/>
        <end position="225"/>
    </location>
</feature>
<dbReference type="PANTHER" id="PTHR45720:SF10">
    <property type="entry name" value="CHLORIDE CHANNEL PROTEIN 2"/>
    <property type="match status" value="1"/>
</dbReference>
<dbReference type="InterPro" id="IPR014743">
    <property type="entry name" value="Cl-channel_core"/>
</dbReference>
<evidence type="ECO:0000256" key="3">
    <source>
        <dbReference type="ARBA" id="ARBA00022692"/>
    </source>
</evidence>
<keyword evidence="3 10" id="KW-0812">Transmembrane</keyword>
<dbReference type="VEuPathDB" id="AmoebaDB:EHI5A_006030"/>
<dbReference type="Pfam" id="PF00654">
    <property type="entry name" value="Voltage_CLC"/>
    <property type="match status" value="1"/>
</dbReference>
<feature type="transmembrane region" description="Helical" evidence="10">
    <location>
        <begin position="173"/>
        <end position="194"/>
    </location>
</feature>
<comment type="subcellular location">
    <subcellularLocation>
        <location evidence="1">Membrane</location>
        <topology evidence="1">Multi-pass membrane protein</topology>
    </subcellularLocation>
</comment>
<dbReference type="VEuPathDB" id="AmoebaDB:EHI7A_010420"/>
<feature type="transmembrane region" description="Helical" evidence="10">
    <location>
        <begin position="407"/>
        <end position="426"/>
    </location>
</feature>
<evidence type="ECO:0000256" key="2">
    <source>
        <dbReference type="ARBA" id="ARBA00022448"/>
    </source>
</evidence>
<evidence type="ECO:0000256" key="9">
    <source>
        <dbReference type="SAM" id="MobiDB-lite"/>
    </source>
</evidence>
<comment type="caution">
    <text evidence="11">The sequence shown here is derived from an EMBL/GenBank/DDBJ whole genome shotgun (WGS) entry which is preliminary data.</text>
</comment>
<dbReference type="Gene3D" id="1.10.3080.10">
    <property type="entry name" value="Clc chloride channel"/>
    <property type="match status" value="1"/>
</dbReference>
<feature type="transmembrane region" description="Helical" evidence="10">
    <location>
        <begin position="131"/>
        <end position="153"/>
    </location>
</feature>
<evidence type="ECO:0000256" key="7">
    <source>
        <dbReference type="ARBA" id="ARBA00023136"/>
    </source>
</evidence>
<feature type="transmembrane region" description="Helical" evidence="10">
    <location>
        <begin position="84"/>
        <end position="110"/>
    </location>
</feature>
<feature type="transmembrane region" description="Helical" evidence="10">
    <location>
        <begin position="271"/>
        <end position="292"/>
    </location>
</feature>
<dbReference type="EMBL" id="BDEQ01000001">
    <property type="protein sequence ID" value="GAT92756.1"/>
    <property type="molecule type" value="Genomic_DNA"/>
</dbReference>
<evidence type="ECO:0000256" key="5">
    <source>
        <dbReference type="ARBA" id="ARBA00022989"/>
    </source>
</evidence>
<dbReference type="GO" id="GO:0016020">
    <property type="term" value="C:membrane"/>
    <property type="evidence" value="ECO:0007669"/>
    <property type="project" value="UniProtKB-SubCell"/>
</dbReference>
<evidence type="ECO:0000256" key="6">
    <source>
        <dbReference type="ARBA" id="ARBA00023065"/>
    </source>
</evidence>
<reference evidence="11 12" key="1">
    <citation type="submission" date="2016-05" db="EMBL/GenBank/DDBJ databases">
        <title>First whole genome sequencing of Entamoeba histolytica HM1:IMSS-clone-6.</title>
        <authorList>
            <person name="Mukherjee Avik.K."/>
            <person name="Izumyama S."/>
            <person name="Nakada-Tsukui K."/>
            <person name="Nozaki T."/>
        </authorList>
    </citation>
    <scope>NUCLEOTIDE SEQUENCE [LARGE SCALE GENOMIC DNA]</scope>
    <source>
        <strain evidence="11 12">HM1:IMSS clone 6</strain>
    </source>
</reference>
<feature type="compositionally biased region" description="Polar residues" evidence="9">
    <location>
        <begin position="1"/>
        <end position="12"/>
    </location>
</feature>
<dbReference type="PANTHER" id="PTHR45720">
    <property type="entry name" value="CHLORIDE CHANNEL PROTEIN 2"/>
    <property type="match status" value="1"/>
</dbReference>
<keyword evidence="2" id="KW-0813">Transport</keyword>
<protein>
    <submittedName>
        <fullName evidence="11">Chloride channel protein 2 putative</fullName>
    </submittedName>
</protein>
<feature type="transmembrane region" description="Helical" evidence="10">
    <location>
        <begin position="231"/>
        <end position="259"/>
    </location>
</feature>
<dbReference type="VEuPathDB" id="AmoebaDB:EHI_186860"/>
<evidence type="ECO:0000313" key="12">
    <source>
        <dbReference type="Proteomes" id="UP000078387"/>
    </source>
</evidence>
<dbReference type="InterPro" id="IPR046342">
    <property type="entry name" value="CBS_dom_sf"/>
</dbReference>
<sequence length="676" mass="74727">MEQNLPSISYNPSVDEEKETELEKLVTEESPVPEEFYEIDGDNSESSLVRISREPKKQVVQNEGTMAKIKKICLFQVFGFKGTLIHVVALYLFMLGLLGGLTGTTMDICIDQISKLKNWLLLLFDASYYKIIIWILFTICGGTCAFLFTKYVSPTANGSGVPEMKVTLLGNHFPNFLTMRTLIAKVIGLIFAIGSGLWCGKVGPSIHICSCIAAQLAHLPFFHFIRENKELFVHMLAIASGCGVASTFGCPIGGLLFSVEVTATYYPVRNYWFAIFTSVISAFTFRAVTNIYKGRDGLFTGVMAISYTFEPPGIKEAIIALIIGIICGVFAILFTNATGTIFVTRAYLRKFYLGRIPYLYFIIFATLTGVVTAPWKNKYNGFGYSVNVTLGYLFGNKSIEPVFGPHYITVLAVYFVARFTITAFSISLPVPVGLFSTNVVVGAVLGRLIGEIINELGIYNNLGPGGIAIIGGACFVASITQTFSATVVILESIDNNQLLLPILLATVVTISLSRFFTEGIYDKIAISKKLPFIPDIQYSIHQTAEMVMDENMFPVSEFTTIEDLKDITEHYNTLKEKIIPVINSKEGGILLGQIKLSSIRKVLDSQLSNKLNGKFLLNYKECPLLLLRHTPLSEVHMLFIAAQVESAFVTSNGRLVGEINKKCLNDAFNKQMKILF</sequence>
<dbReference type="SUPFAM" id="SSF81340">
    <property type="entry name" value="Clc chloride channel"/>
    <property type="match status" value="1"/>
</dbReference>
<dbReference type="CDD" id="cd03683">
    <property type="entry name" value="ClC_1_like"/>
    <property type="match status" value="1"/>
</dbReference>
<dbReference type="SUPFAM" id="SSF54631">
    <property type="entry name" value="CBS-domain pair"/>
    <property type="match status" value="1"/>
</dbReference>
<feature type="transmembrane region" description="Helical" evidence="10">
    <location>
        <begin position="317"/>
        <end position="344"/>
    </location>
</feature>
<dbReference type="InterPro" id="IPR050970">
    <property type="entry name" value="Cl_channel_volt-gated"/>
</dbReference>
<organism evidence="11 12">
    <name type="scientific">Entamoeba histolytica</name>
    <dbReference type="NCBI Taxonomy" id="5759"/>
    <lineage>
        <taxon>Eukaryota</taxon>
        <taxon>Amoebozoa</taxon>
        <taxon>Evosea</taxon>
        <taxon>Archamoebae</taxon>
        <taxon>Mastigamoebida</taxon>
        <taxon>Entamoebidae</taxon>
        <taxon>Entamoeba</taxon>
    </lineage>
</organism>
<keyword evidence="7 10" id="KW-0472">Membrane</keyword>
<feature type="transmembrane region" description="Helical" evidence="10">
    <location>
        <begin position="432"/>
        <end position="450"/>
    </location>
</feature>
<gene>
    <name evidence="11" type="ORF">CL6EHI_186860</name>
</gene>
<accession>A0A5K1V681</accession>
<dbReference type="InterPro" id="IPR001807">
    <property type="entry name" value="ClC"/>
</dbReference>
<proteinExistence type="predicted"/>
<evidence type="ECO:0000256" key="4">
    <source>
        <dbReference type="ARBA" id="ARBA00022737"/>
    </source>
</evidence>
<evidence type="ECO:0000256" key="8">
    <source>
        <dbReference type="ARBA" id="ARBA00023214"/>
    </source>
</evidence>
<evidence type="ECO:0000313" key="11">
    <source>
        <dbReference type="EMBL" id="GAT92756.1"/>
    </source>
</evidence>
<dbReference type="VEuPathDB" id="AmoebaDB:KM1_008830"/>
<dbReference type="AlphaFoldDB" id="A0A5K1V681"/>
<dbReference type="OMA" id="EVCCIHP"/>
<keyword evidence="8" id="KW-0868">Chloride</keyword>
<dbReference type="Gene3D" id="3.10.580.10">
    <property type="entry name" value="CBS-domain"/>
    <property type="match status" value="1"/>
</dbReference>
<dbReference type="VEuPathDB" id="AmoebaDB:EHI8A_001360"/>
<feature type="transmembrane region" description="Helical" evidence="10">
    <location>
        <begin position="462"/>
        <end position="486"/>
    </location>
</feature>
<evidence type="ECO:0000256" key="10">
    <source>
        <dbReference type="SAM" id="Phobius"/>
    </source>
</evidence>
<keyword evidence="4" id="KW-0677">Repeat</keyword>
<dbReference type="GO" id="GO:0005247">
    <property type="term" value="F:voltage-gated chloride channel activity"/>
    <property type="evidence" value="ECO:0007669"/>
    <property type="project" value="TreeGrafter"/>
</dbReference>
<keyword evidence="5 10" id="KW-1133">Transmembrane helix</keyword>
<evidence type="ECO:0000256" key="1">
    <source>
        <dbReference type="ARBA" id="ARBA00004141"/>
    </source>
</evidence>
<dbReference type="Proteomes" id="UP000078387">
    <property type="component" value="Unassembled WGS sequence"/>
</dbReference>
<keyword evidence="6" id="KW-0406">Ion transport</keyword>